<reference evidence="8" key="1">
    <citation type="submission" date="2021-02" db="EMBL/GenBank/DDBJ databases">
        <authorList>
            <person name="Dougan E. K."/>
            <person name="Rhodes N."/>
            <person name="Thang M."/>
            <person name="Chan C."/>
        </authorList>
    </citation>
    <scope>NUCLEOTIDE SEQUENCE</scope>
</reference>
<feature type="region of interest" description="Disordered" evidence="6">
    <location>
        <begin position="658"/>
        <end position="685"/>
    </location>
</feature>
<feature type="non-terminal residue" evidence="8">
    <location>
        <position position="1"/>
    </location>
</feature>
<dbReference type="Gene3D" id="2.60.120.620">
    <property type="entry name" value="q2cbj1_9rhob like domain"/>
    <property type="match status" value="1"/>
</dbReference>
<dbReference type="GO" id="GO:0031418">
    <property type="term" value="F:L-ascorbic acid binding"/>
    <property type="evidence" value="ECO:0007669"/>
    <property type="project" value="InterPro"/>
</dbReference>
<dbReference type="InterPro" id="IPR005123">
    <property type="entry name" value="Oxoglu/Fe-dep_dioxygenase_dom"/>
</dbReference>
<feature type="compositionally biased region" description="Basic and acidic residues" evidence="6">
    <location>
        <begin position="658"/>
        <end position="668"/>
    </location>
</feature>
<gene>
    <name evidence="8" type="ORF">SNEC2469_LOCUS3524</name>
</gene>
<dbReference type="InterPro" id="IPR044862">
    <property type="entry name" value="Pro_4_hyd_alph_FE2OG_OXY"/>
</dbReference>
<keyword evidence="4" id="KW-0560">Oxidoreductase</keyword>
<comment type="cofactor">
    <cofactor evidence="1">
        <name>L-ascorbate</name>
        <dbReference type="ChEBI" id="CHEBI:38290"/>
    </cofactor>
</comment>
<keyword evidence="5" id="KW-0408">Iron</keyword>
<dbReference type="SMART" id="SM00702">
    <property type="entry name" value="P4Hc"/>
    <property type="match status" value="1"/>
</dbReference>
<dbReference type="GO" id="GO:0005506">
    <property type="term" value="F:iron ion binding"/>
    <property type="evidence" value="ECO:0007669"/>
    <property type="project" value="InterPro"/>
</dbReference>
<dbReference type="GO" id="GO:0005783">
    <property type="term" value="C:endoplasmic reticulum"/>
    <property type="evidence" value="ECO:0007669"/>
    <property type="project" value="TreeGrafter"/>
</dbReference>
<evidence type="ECO:0000256" key="3">
    <source>
        <dbReference type="ARBA" id="ARBA00022964"/>
    </source>
</evidence>
<dbReference type="OrthoDB" id="420380at2759"/>
<evidence type="ECO:0000259" key="7">
    <source>
        <dbReference type="PROSITE" id="PS51471"/>
    </source>
</evidence>
<feature type="compositionally biased region" description="Low complexity" evidence="6">
    <location>
        <begin position="34"/>
        <end position="47"/>
    </location>
</feature>
<evidence type="ECO:0000313" key="8">
    <source>
        <dbReference type="EMBL" id="CAE7230452.1"/>
    </source>
</evidence>
<dbReference type="EMBL" id="CAJNJA010007907">
    <property type="protein sequence ID" value="CAE7230452.1"/>
    <property type="molecule type" value="Genomic_DNA"/>
</dbReference>
<dbReference type="PANTHER" id="PTHR10869">
    <property type="entry name" value="PROLYL 4-HYDROXYLASE ALPHA SUBUNIT"/>
    <property type="match status" value="1"/>
</dbReference>
<dbReference type="InterPro" id="IPR006620">
    <property type="entry name" value="Pro_4_hyd_alph"/>
</dbReference>
<proteinExistence type="predicted"/>
<protein>
    <recommendedName>
        <fullName evidence="7">Fe2OG dioxygenase domain-containing protein</fullName>
    </recommendedName>
</protein>
<keyword evidence="9" id="KW-1185">Reference proteome</keyword>
<feature type="non-terminal residue" evidence="8">
    <location>
        <position position="685"/>
    </location>
</feature>
<evidence type="ECO:0000256" key="5">
    <source>
        <dbReference type="ARBA" id="ARBA00023004"/>
    </source>
</evidence>
<evidence type="ECO:0000256" key="6">
    <source>
        <dbReference type="SAM" id="MobiDB-lite"/>
    </source>
</evidence>
<dbReference type="Proteomes" id="UP000601435">
    <property type="component" value="Unassembled WGS sequence"/>
</dbReference>
<name>A0A812KN84_9DINO</name>
<keyword evidence="3" id="KW-0223">Dioxygenase</keyword>
<comment type="caution">
    <text evidence="8">The sequence shown here is derived from an EMBL/GenBank/DDBJ whole genome shotgun (WGS) entry which is preliminary data.</text>
</comment>
<feature type="domain" description="Fe2OG dioxygenase" evidence="7">
    <location>
        <begin position="341"/>
        <end position="449"/>
    </location>
</feature>
<dbReference type="GO" id="GO:0004656">
    <property type="term" value="F:procollagen-proline 4-dioxygenase activity"/>
    <property type="evidence" value="ECO:0007669"/>
    <property type="project" value="TreeGrafter"/>
</dbReference>
<evidence type="ECO:0000313" key="9">
    <source>
        <dbReference type="Proteomes" id="UP000601435"/>
    </source>
</evidence>
<dbReference type="Pfam" id="PF13640">
    <property type="entry name" value="2OG-FeII_Oxy_3"/>
    <property type="match status" value="1"/>
</dbReference>
<evidence type="ECO:0000256" key="4">
    <source>
        <dbReference type="ARBA" id="ARBA00023002"/>
    </source>
</evidence>
<feature type="region of interest" description="Disordered" evidence="6">
    <location>
        <begin position="19"/>
        <end position="54"/>
    </location>
</feature>
<organism evidence="8 9">
    <name type="scientific">Symbiodinium necroappetens</name>
    <dbReference type="NCBI Taxonomy" id="1628268"/>
    <lineage>
        <taxon>Eukaryota</taxon>
        <taxon>Sar</taxon>
        <taxon>Alveolata</taxon>
        <taxon>Dinophyceae</taxon>
        <taxon>Suessiales</taxon>
        <taxon>Symbiodiniaceae</taxon>
        <taxon>Symbiodinium</taxon>
    </lineage>
</organism>
<accession>A0A812KN84</accession>
<keyword evidence="2" id="KW-0479">Metal-binding</keyword>
<sequence>ALLQHLGCVFIPLRFRPTSSDTGREVTQVQRPVTATQEPPVQETPPTKEAEEENLPSLVEVEESLEIAANDYLVDLKKELTMASQRRNETSMVTILNHFGPNSRDKWLGSLLLQALKDILPELSGAELGFLVMSMAYSEIRAASVWRMLAEAAIEAALIETYPRSLAELAFGFAWVQWQQPDLFAVLQVAMGFCKEKATEEQKRAFAWSCSRAQQPCTRLFGKPSPKVDTSVASKFWNTLTGLSSAKSNAKTLILDPLPVLLLPEAVPARHCDALVQLADAQKLWMNSSQLIASNDRATRQEILRTSRTSSTALLAWHESHPSVRAVREWAARTLQVPEDFIEPLQLERYTPGQKFGKHTDWIGEKHPGLWAFGQRMATLHVYLNTVPKGAGGETSFPELKVEVSPQKGSAILWPNVDATGTPEKKVLHEALPVNGNQVKYAMNIWVRGRSQPDQTWIKWPVSGLVWLVTWMTHQSRLFQVVEHGGSQTGGWKYAEHKMFMECLKQHRHKPTQHFFEHLYHEMPDLPRLDIVDHVHWLANYHFHLAQKQWNIDKYEDEKQFAAMQRTRKFPSIQEQEQKEMMHRQEVLVERRKRDELHAWADREERRLGQKRFEVKDEFQPHQRFQGEVLEANLRGPHPGYKRAPGYTWCNSKERRDLQSRKMTDLSHVRSSSHLDGPGPGQYLG</sequence>
<dbReference type="AlphaFoldDB" id="A0A812KN84"/>
<dbReference type="PANTHER" id="PTHR10869:SF246">
    <property type="entry name" value="TRANSMEMBRANE PROLYL 4-HYDROXYLASE"/>
    <property type="match status" value="1"/>
</dbReference>
<evidence type="ECO:0000256" key="2">
    <source>
        <dbReference type="ARBA" id="ARBA00022723"/>
    </source>
</evidence>
<feature type="compositionally biased region" description="Polar residues" evidence="6">
    <location>
        <begin position="19"/>
        <end position="33"/>
    </location>
</feature>
<dbReference type="InterPro" id="IPR045054">
    <property type="entry name" value="P4HA-like"/>
</dbReference>
<dbReference type="PROSITE" id="PS51471">
    <property type="entry name" value="FE2OG_OXY"/>
    <property type="match status" value="1"/>
</dbReference>
<evidence type="ECO:0000256" key="1">
    <source>
        <dbReference type="ARBA" id="ARBA00001961"/>
    </source>
</evidence>